<gene>
    <name evidence="1" type="ORF">EHV10_07965</name>
</gene>
<dbReference type="PANTHER" id="PTHR37291:SF1">
    <property type="entry name" value="TYPE IV METHYL-DIRECTED RESTRICTION ENZYME ECOKMCRB SUBUNIT"/>
    <property type="match status" value="1"/>
</dbReference>
<dbReference type="PANTHER" id="PTHR37291">
    <property type="entry name" value="5-METHYLCYTOSINE-SPECIFIC RESTRICTION ENZYME B"/>
    <property type="match status" value="1"/>
</dbReference>
<evidence type="ECO:0000313" key="1">
    <source>
        <dbReference type="EMBL" id="RRJ25554.1"/>
    </source>
</evidence>
<dbReference type="AlphaFoldDB" id="A0A3P3QWQ0"/>
<reference evidence="1 2" key="1">
    <citation type="submission" date="2018-11" db="EMBL/GenBank/DDBJ databases">
        <title>Genome sequencing of Lachnoanaerobaculum sp. KCOM 2030 (= ChDC B114).</title>
        <authorList>
            <person name="Kook J.-K."/>
            <person name="Park S.-N."/>
            <person name="Lim Y.K."/>
        </authorList>
    </citation>
    <scope>NUCLEOTIDE SEQUENCE [LARGE SCALE GENOMIC DNA]</scope>
    <source>
        <strain evidence="1 2">KCOM 2030</strain>
    </source>
</reference>
<proteinExistence type="predicted"/>
<evidence type="ECO:0008006" key="3">
    <source>
        <dbReference type="Google" id="ProtNLM"/>
    </source>
</evidence>
<evidence type="ECO:0000313" key="2">
    <source>
        <dbReference type="Proteomes" id="UP000272490"/>
    </source>
</evidence>
<sequence length="177" mass="20830">MYCLDPDYRGQKGAISTQYSSLATDDTFFIDKENDKFFIPSNVYIIGTMNDIDRSIEVFDFALRRRFAWYEIEANKVMDTVLISMGIDEALGSNYKDYKDKIKQLNQSIIDDLGLSKHYHLGPSYFAKIKLYIHNNYEYKDAREKVWNNHISQILKEYVKSKSKSKEVETIKENFIL</sequence>
<keyword evidence="2" id="KW-1185">Reference proteome</keyword>
<name>A0A3P3QWQ0_9FIRM</name>
<dbReference type="InterPro" id="IPR052934">
    <property type="entry name" value="Methyl-DNA_Rec/Restrict_Enz"/>
</dbReference>
<dbReference type="EMBL" id="RRCO01000003">
    <property type="protein sequence ID" value="RRJ25554.1"/>
    <property type="molecule type" value="Genomic_DNA"/>
</dbReference>
<protein>
    <recommendedName>
        <fullName evidence="3">Endonuclease</fullName>
    </recommendedName>
</protein>
<accession>A0A3P3QWQ0</accession>
<comment type="caution">
    <text evidence="1">The sequence shown here is derived from an EMBL/GenBank/DDBJ whole genome shotgun (WGS) entry which is preliminary data.</text>
</comment>
<organism evidence="1 2">
    <name type="scientific">Lachnoanaerobaculum gingivalis</name>
    <dbReference type="NCBI Taxonomy" id="2490855"/>
    <lineage>
        <taxon>Bacteria</taxon>
        <taxon>Bacillati</taxon>
        <taxon>Bacillota</taxon>
        <taxon>Clostridia</taxon>
        <taxon>Lachnospirales</taxon>
        <taxon>Lachnospiraceae</taxon>
        <taxon>Lachnoanaerobaculum</taxon>
    </lineage>
</organism>
<dbReference type="Proteomes" id="UP000272490">
    <property type="component" value="Unassembled WGS sequence"/>
</dbReference>
<dbReference type="RefSeq" id="WP_128674183.1">
    <property type="nucleotide sequence ID" value="NZ_RRCO01000003.1"/>
</dbReference>
<dbReference type="OrthoDB" id="9781481at2"/>